<dbReference type="Proteomes" id="UP000007798">
    <property type="component" value="Unassembled WGS sequence"/>
</dbReference>
<feature type="signal peptide" evidence="1">
    <location>
        <begin position="1"/>
        <end position="25"/>
    </location>
</feature>
<dbReference type="InParanoid" id="B4N9P3"/>
<accession>B4N9P3</accession>
<dbReference type="EMBL" id="CH964232">
    <property type="protein sequence ID" value="EDW80608.2"/>
    <property type="molecule type" value="Genomic_DNA"/>
</dbReference>
<dbReference type="HOGENOM" id="CLU_2051995_0_0_1"/>
<dbReference type="OrthoDB" id="8032477at2759"/>
<gene>
    <name evidence="2" type="primary">Dwil\GK19200</name>
    <name evidence="2" type="ORF">Dwil_GK19200</name>
</gene>
<keyword evidence="1" id="KW-0732">Signal</keyword>
<keyword evidence="3" id="KW-1185">Reference proteome</keyword>
<dbReference type="AlphaFoldDB" id="B4N9P3"/>
<proteinExistence type="predicted"/>
<evidence type="ECO:0000256" key="1">
    <source>
        <dbReference type="SAM" id="SignalP"/>
    </source>
</evidence>
<name>B4N9P3_DROWI</name>
<reference evidence="2 3" key="1">
    <citation type="journal article" date="2007" name="Nature">
        <title>Evolution of genes and genomes on the Drosophila phylogeny.</title>
        <authorList>
            <consortium name="Drosophila 12 Genomes Consortium"/>
            <person name="Clark A.G."/>
            <person name="Eisen M.B."/>
            <person name="Smith D.R."/>
            <person name="Bergman C.M."/>
            <person name="Oliver B."/>
            <person name="Markow T.A."/>
            <person name="Kaufman T.C."/>
            <person name="Kellis M."/>
            <person name="Gelbart W."/>
            <person name="Iyer V.N."/>
            <person name="Pollard D.A."/>
            <person name="Sackton T.B."/>
            <person name="Larracuente A.M."/>
            <person name="Singh N.D."/>
            <person name="Abad J.P."/>
            <person name="Abt D.N."/>
            <person name="Adryan B."/>
            <person name="Aguade M."/>
            <person name="Akashi H."/>
            <person name="Anderson W.W."/>
            <person name="Aquadro C.F."/>
            <person name="Ardell D.H."/>
            <person name="Arguello R."/>
            <person name="Artieri C.G."/>
            <person name="Barbash D.A."/>
            <person name="Barker D."/>
            <person name="Barsanti P."/>
            <person name="Batterham P."/>
            <person name="Batzoglou S."/>
            <person name="Begun D."/>
            <person name="Bhutkar A."/>
            <person name="Blanco E."/>
            <person name="Bosak S.A."/>
            <person name="Bradley R.K."/>
            <person name="Brand A.D."/>
            <person name="Brent M.R."/>
            <person name="Brooks A.N."/>
            <person name="Brown R.H."/>
            <person name="Butlin R.K."/>
            <person name="Caggese C."/>
            <person name="Calvi B.R."/>
            <person name="Bernardo de Carvalho A."/>
            <person name="Caspi A."/>
            <person name="Castrezana S."/>
            <person name="Celniker S.E."/>
            <person name="Chang J.L."/>
            <person name="Chapple C."/>
            <person name="Chatterji S."/>
            <person name="Chinwalla A."/>
            <person name="Civetta A."/>
            <person name="Clifton S.W."/>
            <person name="Comeron J.M."/>
            <person name="Costello J.C."/>
            <person name="Coyne J.A."/>
            <person name="Daub J."/>
            <person name="David R.G."/>
            <person name="Delcher A.L."/>
            <person name="Delehaunty K."/>
            <person name="Do C.B."/>
            <person name="Ebling H."/>
            <person name="Edwards K."/>
            <person name="Eickbush T."/>
            <person name="Evans J.D."/>
            <person name="Filipski A."/>
            <person name="Findeiss S."/>
            <person name="Freyhult E."/>
            <person name="Fulton L."/>
            <person name="Fulton R."/>
            <person name="Garcia A.C."/>
            <person name="Gardiner A."/>
            <person name="Garfield D.A."/>
            <person name="Garvin B.E."/>
            <person name="Gibson G."/>
            <person name="Gilbert D."/>
            <person name="Gnerre S."/>
            <person name="Godfrey J."/>
            <person name="Good R."/>
            <person name="Gotea V."/>
            <person name="Gravely B."/>
            <person name="Greenberg A.J."/>
            <person name="Griffiths-Jones S."/>
            <person name="Gross S."/>
            <person name="Guigo R."/>
            <person name="Gustafson E.A."/>
            <person name="Haerty W."/>
            <person name="Hahn M.W."/>
            <person name="Halligan D.L."/>
            <person name="Halpern A.L."/>
            <person name="Halter G.M."/>
            <person name="Han M.V."/>
            <person name="Heger A."/>
            <person name="Hillier L."/>
            <person name="Hinrichs A.S."/>
            <person name="Holmes I."/>
            <person name="Hoskins R.A."/>
            <person name="Hubisz M.J."/>
            <person name="Hultmark D."/>
            <person name="Huntley M.A."/>
            <person name="Jaffe D.B."/>
            <person name="Jagadeeshan S."/>
            <person name="Jeck W.R."/>
            <person name="Johnson J."/>
            <person name="Jones C.D."/>
            <person name="Jordan W.C."/>
            <person name="Karpen G.H."/>
            <person name="Kataoka E."/>
            <person name="Keightley P.D."/>
            <person name="Kheradpour P."/>
            <person name="Kirkness E.F."/>
            <person name="Koerich L.B."/>
            <person name="Kristiansen K."/>
            <person name="Kudrna D."/>
            <person name="Kulathinal R.J."/>
            <person name="Kumar S."/>
            <person name="Kwok R."/>
            <person name="Lander E."/>
            <person name="Langley C.H."/>
            <person name="Lapoint R."/>
            <person name="Lazzaro B.P."/>
            <person name="Lee S.J."/>
            <person name="Levesque L."/>
            <person name="Li R."/>
            <person name="Lin C.F."/>
            <person name="Lin M.F."/>
            <person name="Lindblad-Toh K."/>
            <person name="Llopart A."/>
            <person name="Long M."/>
            <person name="Low L."/>
            <person name="Lozovsky E."/>
            <person name="Lu J."/>
            <person name="Luo M."/>
            <person name="Machado C.A."/>
            <person name="Makalowski W."/>
            <person name="Marzo M."/>
            <person name="Matsuda M."/>
            <person name="Matzkin L."/>
            <person name="McAllister B."/>
            <person name="McBride C.S."/>
            <person name="McKernan B."/>
            <person name="McKernan K."/>
            <person name="Mendez-Lago M."/>
            <person name="Minx P."/>
            <person name="Mollenhauer M.U."/>
            <person name="Montooth K."/>
            <person name="Mount S.M."/>
            <person name="Mu X."/>
            <person name="Myers E."/>
            <person name="Negre B."/>
            <person name="Newfeld S."/>
            <person name="Nielsen R."/>
            <person name="Noor M.A."/>
            <person name="O'Grady P."/>
            <person name="Pachter L."/>
            <person name="Papaceit M."/>
            <person name="Parisi M.J."/>
            <person name="Parisi M."/>
            <person name="Parts L."/>
            <person name="Pedersen J.S."/>
            <person name="Pesole G."/>
            <person name="Phillippy A.M."/>
            <person name="Ponting C.P."/>
            <person name="Pop M."/>
            <person name="Porcelli D."/>
            <person name="Powell J.R."/>
            <person name="Prohaska S."/>
            <person name="Pruitt K."/>
            <person name="Puig M."/>
            <person name="Quesneville H."/>
            <person name="Ram K.R."/>
            <person name="Rand D."/>
            <person name="Rasmussen M.D."/>
            <person name="Reed L.K."/>
            <person name="Reenan R."/>
            <person name="Reily A."/>
            <person name="Remington K.A."/>
            <person name="Rieger T.T."/>
            <person name="Ritchie M.G."/>
            <person name="Robin C."/>
            <person name="Rogers Y.H."/>
            <person name="Rohde C."/>
            <person name="Rozas J."/>
            <person name="Rubenfield M.J."/>
            <person name="Ruiz A."/>
            <person name="Russo S."/>
            <person name="Salzberg S.L."/>
            <person name="Sanchez-Gracia A."/>
            <person name="Saranga D.J."/>
            <person name="Sato H."/>
            <person name="Schaeffer S.W."/>
            <person name="Schatz M.C."/>
            <person name="Schlenke T."/>
            <person name="Schwartz R."/>
            <person name="Segarra C."/>
            <person name="Singh R.S."/>
            <person name="Sirot L."/>
            <person name="Sirota M."/>
            <person name="Sisneros N.B."/>
            <person name="Smith C.D."/>
            <person name="Smith T.F."/>
            <person name="Spieth J."/>
            <person name="Stage D.E."/>
            <person name="Stark A."/>
            <person name="Stephan W."/>
            <person name="Strausberg R.L."/>
            <person name="Strempel S."/>
            <person name="Sturgill D."/>
            <person name="Sutton G."/>
            <person name="Sutton G.G."/>
            <person name="Tao W."/>
            <person name="Teichmann S."/>
            <person name="Tobari Y.N."/>
            <person name="Tomimura Y."/>
            <person name="Tsolas J.M."/>
            <person name="Valente V.L."/>
            <person name="Venter E."/>
            <person name="Venter J.C."/>
            <person name="Vicario S."/>
            <person name="Vieira F.G."/>
            <person name="Vilella A.J."/>
            <person name="Villasante A."/>
            <person name="Walenz B."/>
            <person name="Wang J."/>
            <person name="Wasserman M."/>
            <person name="Watts T."/>
            <person name="Wilson D."/>
            <person name="Wilson R.K."/>
            <person name="Wing R.A."/>
            <person name="Wolfner M.F."/>
            <person name="Wong A."/>
            <person name="Wong G.K."/>
            <person name="Wu C.I."/>
            <person name="Wu G."/>
            <person name="Yamamoto D."/>
            <person name="Yang H.P."/>
            <person name="Yang S.P."/>
            <person name="Yorke J.A."/>
            <person name="Yoshida K."/>
            <person name="Zdobnov E."/>
            <person name="Zhang P."/>
            <person name="Zhang Y."/>
            <person name="Zimin A.V."/>
            <person name="Baldwin J."/>
            <person name="Abdouelleil A."/>
            <person name="Abdulkadir J."/>
            <person name="Abebe A."/>
            <person name="Abera B."/>
            <person name="Abreu J."/>
            <person name="Acer S.C."/>
            <person name="Aftuck L."/>
            <person name="Alexander A."/>
            <person name="An P."/>
            <person name="Anderson E."/>
            <person name="Anderson S."/>
            <person name="Arachi H."/>
            <person name="Azer M."/>
            <person name="Bachantsang P."/>
            <person name="Barry A."/>
            <person name="Bayul T."/>
            <person name="Berlin A."/>
            <person name="Bessette D."/>
            <person name="Bloom T."/>
            <person name="Blye J."/>
            <person name="Boguslavskiy L."/>
            <person name="Bonnet C."/>
            <person name="Boukhgalter B."/>
            <person name="Bourzgui I."/>
            <person name="Brown A."/>
            <person name="Cahill P."/>
            <person name="Channer S."/>
            <person name="Cheshatsang Y."/>
            <person name="Chuda L."/>
            <person name="Citroen M."/>
            <person name="Collymore A."/>
            <person name="Cooke P."/>
            <person name="Costello M."/>
            <person name="D'Aco K."/>
            <person name="Daza R."/>
            <person name="De Haan G."/>
            <person name="DeGray S."/>
            <person name="DeMaso C."/>
            <person name="Dhargay N."/>
            <person name="Dooley K."/>
            <person name="Dooley E."/>
            <person name="Doricent M."/>
            <person name="Dorje P."/>
            <person name="Dorjee K."/>
            <person name="Dupes A."/>
            <person name="Elong R."/>
            <person name="Falk J."/>
            <person name="Farina A."/>
            <person name="Faro S."/>
            <person name="Ferguson D."/>
            <person name="Fisher S."/>
            <person name="Foley C.D."/>
            <person name="Franke A."/>
            <person name="Friedrich D."/>
            <person name="Gadbois L."/>
            <person name="Gearin G."/>
            <person name="Gearin C.R."/>
            <person name="Giannoukos G."/>
            <person name="Goode T."/>
            <person name="Graham J."/>
            <person name="Grandbois E."/>
            <person name="Grewal S."/>
            <person name="Gyaltsen K."/>
            <person name="Hafez N."/>
            <person name="Hagos B."/>
            <person name="Hall J."/>
            <person name="Henson C."/>
            <person name="Hollinger A."/>
            <person name="Honan T."/>
            <person name="Huard M.D."/>
            <person name="Hughes L."/>
            <person name="Hurhula B."/>
            <person name="Husby M.E."/>
            <person name="Kamat A."/>
            <person name="Kanga B."/>
            <person name="Kashin S."/>
            <person name="Khazanovich D."/>
            <person name="Kisner P."/>
            <person name="Lance K."/>
            <person name="Lara M."/>
            <person name="Lee W."/>
            <person name="Lennon N."/>
            <person name="Letendre F."/>
            <person name="LeVine R."/>
            <person name="Lipovsky A."/>
            <person name="Liu X."/>
            <person name="Liu J."/>
            <person name="Liu S."/>
            <person name="Lokyitsang T."/>
            <person name="Lokyitsang Y."/>
            <person name="Lubonja R."/>
            <person name="Lui A."/>
            <person name="MacDonald P."/>
            <person name="Magnisalis V."/>
            <person name="Maru K."/>
            <person name="Matthews C."/>
            <person name="McCusker W."/>
            <person name="McDonough S."/>
            <person name="Mehta T."/>
            <person name="Meldrim J."/>
            <person name="Meneus L."/>
            <person name="Mihai O."/>
            <person name="Mihalev A."/>
            <person name="Mihova T."/>
            <person name="Mittelman R."/>
            <person name="Mlenga V."/>
            <person name="Montmayeur A."/>
            <person name="Mulrain L."/>
            <person name="Navidi A."/>
            <person name="Naylor J."/>
            <person name="Negash T."/>
            <person name="Nguyen T."/>
            <person name="Nguyen N."/>
            <person name="Nicol R."/>
            <person name="Norbu C."/>
            <person name="Norbu N."/>
            <person name="Novod N."/>
            <person name="O'Neill B."/>
            <person name="Osman S."/>
            <person name="Markiewicz E."/>
            <person name="Oyono O.L."/>
            <person name="Patti C."/>
            <person name="Phunkhang P."/>
            <person name="Pierre F."/>
            <person name="Priest M."/>
            <person name="Raghuraman S."/>
            <person name="Rege F."/>
            <person name="Reyes R."/>
            <person name="Rise C."/>
            <person name="Rogov P."/>
            <person name="Ross K."/>
            <person name="Ryan E."/>
            <person name="Settipalli S."/>
            <person name="Shea T."/>
            <person name="Sherpa N."/>
            <person name="Shi L."/>
            <person name="Shih D."/>
            <person name="Sparrow T."/>
            <person name="Spaulding J."/>
            <person name="Stalker J."/>
            <person name="Stange-Thomann N."/>
            <person name="Stavropoulos S."/>
            <person name="Stone C."/>
            <person name="Strader C."/>
            <person name="Tesfaye S."/>
            <person name="Thomson T."/>
            <person name="Thoulutsang Y."/>
            <person name="Thoulutsang D."/>
            <person name="Topham K."/>
            <person name="Topping I."/>
            <person name="Tsamla T."/>
            <person name="Vassiliev H."/>
            <person name="Vo A."/>
            <person name="Wangchuk T."/>
            <person name="Wangdi T."/>
            <person name="Weiand M."/>
            <person name="Wilkinson J."/>
            <person name="Wilson A."/>
            <person name="Yadav S."/>
            <person name="Young G."/>
            <person name="Yu Q."/>
            <person name="Zembek L."/>
            <person name="Zhong D."/>
            <person name="Zimmer A."/>
            <person name="Zwirko Z."/>
            <person name="Jaffe D.B."/>
            <person name="Alvarez P."/>
            <person name="Brockman W."/>
            <person name="Butler J."/>
            <person name="Chin C."/>
            <person name="Gnerre S."/>
            <person name="Grabherr M."/>
            <person name="Kleber M."/>
            <person name="Mauceli E."/>
            <person name="MacCallum I."/>
        </authorList>
    </citation>
    <scope>NUCLEOTIDE SEQUENCE [LARGE SCALE GENOMIC DNA]</scope>
    <source>
        <strain evidence="3">Tucson 14030-0811.24</strain>
    </source>
</reference>
<dbReference type="FunCoup" id="B4N9P3">
    <property type="interactions" value="34"/>
</dbReference>
<evidence type="ECO:0000313" key="2">
    <source>
        <dbReference type="EMBL" id="EDW80608.2"/>
    </source>
</evidence>
<sequence>MIRATTISLCIWLVFICFLIQQNHAATKVLYHFHIRDKHNTRNETGVLRQNNDEAKGTESPELIITGTRTSSFTVPDQHSNITWAYQETAVYTADNNGYHVKYNFSIKPVIIDTRLDAKTLKTLG</sequence>
<feature type="chain" id="PRO_5006458287" evidence="1">
    <location>
        <begin position="26"/>
        <end position="125"/>
    </location>
</feature>
<evidence type="ECO:0000313" key="3">
    <source>
        <dbReference type="Proteomes" id="UP000007798"/>
    </source>
</evidence>
<dbReference type="KEGG" id="dwi:6646863"/>
<organism evidence="2 3">
    <name type="scientific">Drosophila willistoni</name>
    <name type="common">Fruit fly</name>
    <dbReference type="NCBI Taxonomy" id="7260"/>
    <lineage>
        <taxon>Eukaryota</taxon>
        <taxon>Metazoa</taxon>
        <taxon>Ecdysozoa</taxon>
        <taxon>Arthropoda</taxon>
        <taxon>Hexapoda</taxon>
        <taxon>Insecta</taxon>
        <taxon>Pterygota</taxon>
        <taxon>Neoptera</taxon>
        <taxon>Endopterygota</taxon>
        <taxon>Diptera</taxon>
        <taxon>Brachycera</taxon>
        <taxon>Muscomorpha</taxon>
        <taxon>Ephydroidea</taxon>
        <taxon>Drosophilidae</taxon>
        <taxon>Drosophila</taxon>
        <taxon>Sophophora</taxon>
    </lineage>
</organism>
<protein>
    <submittedName>
        <fullName evidence="2">Uncharacterized protein</fullName>
    </submittedName>
</protein>